<gene>
    <name evidence="2" type="ORF">HNR45_001443</name>
</gene>
<dbReference type="GeneID" id="93486692"/>
<dbReference type="RefSeq" id="WP_159823374.1">
    <property type="nucleotide sequence ID" value="NZ_CABWNB010000008.1"/>
</dbReference>
<dbReference type="AlphaFoldDB" id="A0A841R0A0"/>
<evidence type="ECO:0000256" key="1">
    <source>
        <dbReference type="SAM" id="Coils"/>
    </source>
</evidence>
<dbReference type="EMBL" id="JACHHI010000009">
    <property type="protein sequence ID" value="MBB6478364.1"/>
    <property type="molecule type" value="Genomic_DNA"/>
</dbReference>
<comment type="caution">
    <text evidence="2">The sequence shown here is derived from an EMBL/GenBank/DDBJ whole genome shotgun (WGS) entry which is preliminary data.</text>
</comment>
<keyword evidence="1" id="KW-0175">Coiled coil</keyword>
<sequence>MSVQNLQKQLEALQQKKAAAETELEKIRNSKNETVKTIQNLKAKIKRRENAEKRKERTKRLIIIGAELESALSGEVDIEQWKGFLQKYAGSLGYLKKEP</sequence>
<protein>
    <submittedName>
        <fullName evidence="2">Prefoldin subunit 5</fullName>
    </submittedName>
</protein>
<proteinExistence type="predicted"/>
<evidence type="ECO:0000313" key="2">
    <source>
        <dbReference type="EMBL" id="MBB6478364.1"/>
    </source>
</evidence>
<keyword evidence="3" id="KW-1185">Reference proteome</keyword>
<organism evidence="2 3">
    <name type="scientific">Negativicoccus succinicivorans</name>
    <dbReference type="NCBI Taxonomy" id="620903"/>
    <lineage>
        <taxon>Bacteria</taxon>
        <taxon>Bacillati</taxon>
        <taxon>Bacillota</taxon>
        <taxon>Negativicutes</taxon>
        <taxon>Veillonellales</taxon>
        <taxon>Veillonellaceae</taxon>
        <taxon>Negativicoccus</taxon>
    </lineage>
</organism>
<evidence type="ECO:0000313" key="3">
    <source>
        <dbReference type="Proteomes" id="UP000591941"/>
    </source>
</evidence>
<reference evidence="2 3" key="1">
    <citation type="submission" date="2020-08" db="EMBL/GenBank/DDBJ databases">
        <title>Genomic Encyclopedia of Type Strains, Phase IV (KMG-IV): sequencing the most valuable type-strain genomes for metagenomic binning, comparative biology and taxonomic classification.</title>
        <authorList>
            <person name="Goeker M."/>
        </authorList>
    </citation>
    <scope>NUCLEOTIDE SEQUENCE [LARGE SCALE GENOMIC DNA]</scope>
    <source>
        <strain evidence="2 3">DSM 21255</strain>
    </source>
</reference>
<feature type="coiled-coil region" evidence="1">
    <location>
        <begin position="3"/>
        <end position="61"/>
    </location>
</feature>
<name>A0A841R0A0_9FIRM</name>
<accession>A0A841R0A0</accession>
<dbReference type="Proteomes" id="UP000591941">
    <property type="component" value="Unassembled WGS sequence"/>
</dbReference>